<gene>
    <name evidence="2" type="ORF">SAMN04490178_1185</name>
</gene>
<keyword evidence="1" id="KW-0812">Transmembrane</keyword>
<dbReference type="EMBL" id="FODY01000018">
    <property type="protein sequence ID" value="SEP31060.1"/>
    <property type="molecule type" value="Genomic_DNA"/>
</dbReference>
<feature type="transmembrane region" description="Helical" evidence="1">
    <location>
        <begin position="148"/>
        <end position="173"/>
    </location>
</feature>
<dbReference type="Proteomes" id="UP000198847">
    <property type="component" value="Unassembled WGS sequence"/>
</dbReference>
<feature type="transmembrane region" description="Helical" evidence="1">
    <location>
        <begin position="120"/>
        <end position="142"/>
    </location>
</feature>
<dbReference type="OrthoDB" id="3173414at2"/>
<evidence type="ECO:0000256" key="1">
    <source>
        <dbReference type="SAM" id="Phobius"/>
    </source>
</evidence>
<dbReference type="STRING" id="112903.SAMN04490178_1185"/>
<keyword evidence="1" id="KW-1133">Transmembrane helix</keyword>
<feature type="transmembrane region" description="Helical" evidence="1">
    <location>
        <begin position="49"/>
        <end position="78"/>
    </location>
</feature>
<dbReference type="AlphaFoldDB" id="A0A1H8WTN9"/>
<evidence type="ECO:0000313" key="2">
    <source>
        <dbReference type="EMBL" id="SEP31060.1"/>
    </source>
</evidence>
<feature type="transmembrane region" description="Helical" evidence="1">
    <location>
        <begin position="90"/>
        <end position="108"/>
    </location>
</feature>
<name>A0A1H8WTN9_9FIRM</name>
<accession>A0A1H8WTN9</accession>
<organism evidence="2 3">
    <name type="scientific">Propionispora vibrioides</name>
    <dbReference type="NCBI Taxonomy" id="112903"/>
    <lineage>
        <taxon>Bacteria</taxon>
        <taxon>Bacillati</taxon>
        <taxon>Bacillota</taxon>
        <taxon>Negativicutes</taxon>
        <taxon>Selenomonadales</taxon>
        <taxon>Sporomusaceae</taxon>
        <taxon>Propionispora</taxon>
    </lineage>
</organism>
<dbReference type="RefSeq" id="WP_091748629.1">
    <property type="nucleotide sequence ID" value="NZ_FODY01000018.1"/>
</dbReference>
<keyword evidence="3" id="KW-1185">Reference proteome</keyword>
<feature type="transmembrane region" description="Helical" evidence="1">
    <location>
        <begin position="17"/>
        <end position="37"/>
    </location>
</feature>
<proteinExistence type="predicted"/>
<reference evidence="2 3" key="1">
    <citation type="submission" date="2016-10" db="EMBL/GenBank/DDBJ databases">
        <authorList>
            <person name="de Groot N.N."/>
        </authorList>
    </citation>
    <scope>NUCLEOTIDE SEQUENCE [LARGE SCALE GENOMIC DNA]</scope>
    <source>
        <strain evidence="2 3">DSM 13305</strain>
    </source>
</reference>
<dbReference type="Pfam" id="PF17099">
    <property type="entry name" value="TrpP"/>
    <property type="match status" value="1"/>
</dbReference>
<protein>
    <submittedName>
        <fullName evidence="2">Tryptophan transporter TrpP</fullName>
    </submittedName>
</protein>
<evidence type="ECO:0000313" key="3">
    <source>
        <dbReference type="Proteomes" id="UP000198847"/>
    </source>
</evidence>
<keyword evidence="1" id="KW-0472">Membrane</keyword>
<dbReference type="InterPro" id="IPR031360">
    <property type="entry name" value="TrpP"/>
</dbReference>
<sequence length="190" mass="20051">MEQKPELIHYEAKGGKYRWVAVTSLLLAIGAILKMVTPGIAGVTPNWTIAMYCIAINLIRPNLGQAIGIGLVAGAVNIPFSKSAFPYGNLVSELAGAVVCTLLVSALAERKLGSLNIRPAVTGFLSTVTSGLVFTGILKVVLSLPLEAYLYGMLPVVFVTAAINTLITQLLYFPAQRLFEAKGGASCPKS</sequence>